<sequence>MLIERARQRLGLYQSGQMRATEAQQWAQYRAGDLSAGLSYSGSTNCPACGADGKLEGEDVEAAKHEVEQVSEDDYDSWMELTVGAEYFSCDRCRLVLDSFELVDSAGLPATFEATTDVGDYWEPEYGND</sequence>
<comment type="caution">
    <text evidence="1">The sequence shown here is derived from an EMBL/GenBank/DDBJ whole genome shotgun (WGS) entry which is preliminary data.</text>
</comment>
<accession>A0A077MBG7</accession>
<gene>
    <name evidence="1" type="ORF">BN13_800002</name>
</gene>
<dbReference type="EMBL" id="CAJC01000195">
    <property type="protein sequence ID" value="CCI54701.1"/>
    <property type="molecule type" value="Genomic_DNA"/>
</dbReference>
<reference evidence="1 2" key="1">
    <citation type="journal article" date="2013" name="ISME J.">
        <title>A metabolic model for members of the genus Tetrasphaera involved in enhanced biological phosphorus removal.</title>
        <authorList>
            <person name="Kristiansen R."/>
            <person name="Nguyen H.T.T."/>
            <person name="Saunders A.M."/>
            <person name="Nielsen J.L."/>
            <person name="Wimmer R."/>
            <person name="Le V.Q."/>
            <person name="McIlroy S.J."/>
            <person name="Petrovski S."/>
            <person name="Seviour R.J."/>
            <person name="Calteau A."/>
            <person name="Nielsen K.L."/>
            <person name="Nielsen P.H."/>
        </authorList>
    </citation>
    <scope>NUCLEOTIDE SEQUENCE [LARGE SCALE GENOMIC DNA]</scope>
    <source>
        <strain evidence="1 2">Ben 74</strain>
    </source>
</reference>
<dbReference type="AlphaFoldDB" id="A0A077MBG7"/>
<proteinExistence type="predicted"/>
<evidence type="ECO:0000313" key="1">
    <source>
        <dbReference type="EMBL" id="CCI54701.1"/>
    </source>
</evidence>
<evidence type="ECO:0000313" key="2">
    <source>
        <dbReference type="Proteomes" id="UP000035720"/>
    </source>
</evidence>
<keyword evidence="2" id="KW-1185">Reference proteome</keyword>
<dbReference type="Proteomes" id="UP000035720">
    <property type="component" value="Unassembled WGS sequence"/>
</dbReference>
<name>A0A077MBG7_9MICO</name>
<protein>
    <submittedName>
        <fullName evidence="1">Uncharacterized protein</fullName>
    </submittedName>
</protein>
<dbReference type="STRING" id="1193518.BN13_800002"/>
<organism evidence="1 2">
    <name type="scientific">Nostocoides jenkinsii Ben 74</name>
    <dbReference type="NCBI Taxonomy" id="1193518"/>
    <lineage>
        <taxon>Bacteria</taxon>
        <taxon>Bacillati</taxon>
        <taxon>Actinomycetota</taxon>
        <taxon>Actinomycetes</taxon>
        <taxon>Micrococcales</taxon>
        <taxon>Intrasporangiaceae</taxon>
        <taxon>Nostocoides</taxon>
    </lineage>
</organism>